<dbReference type="GO" id="GO:0048040">
    <property type="term" value="F:UDP-glucuronate decarboxylase activity"/>
    <property type="evidence" value="ECO:0007669"/>
    <property type="project" value="TreeGrafter"/>
</dbReference>
<dbReference type="GO" id="GO:0042732">
    <property type="term" value="P:D-xylose metabolic process"/>
    <property type="evidence" value="ECO:0007669"/>
    <property type="project" value="InterPro"/>
</dbReference>
<evidence type="ECO:0000259" key="13">
    <source>
        <dbReference type="Pfam" id="PF01370"/>
    </source>
</evidence>
<dbReference type="Pfam" id="PF01370">
    <property type="entry name" value="Epimerase"/>
    <property type="match status" value="1"/>
</dbReference>
<dbReference type="RefSeq" id="WP_076448442.1">
    <property type="nucleotide sequence ID" value="NZ_FTOQ01000007.1"/>
</dbReference>
<sequence>MVLYGKQTGTSGPRTYGSRRLQSLPQAGQTVLITGGAGFLGSTLCNYYAERKLRVICVDNLSTGRMRNIAHLCDMPGFTFIKHDVAVPLDLHEPIDFIYNMACPASPPKYQIDPIETFHTIVIGSENMLLLAERTGARILEASTSEVYGDPDVSPQSESYRGRVNTMGPRACYDEGKRAAETLFHDYHERRGVDIRVARIFNTYGPGMDPEDGRVVSNFVMQALEGAPLTVYGDGTQTRSFCYRDDLIAGLVALMHTEGDLASPVNLGNPGEFTMLELAQLVLEETGANSELIMLPLPQDDPRIRRPDIGRAKAMLDWEPKIALRDGLRLTIPYFVSERALNSTRLEALGR</sequence>
<protein>
    <submittedName>
        <fullName evidence="14">UDP-glucuronate decarboxylase</fullName>
    </submittedName>
</protein>
<dbReference type="UniPathway" id="UPA00796">
    <property type="reaction ID" value="UER00771"/>
</dbReference>
<evidence type="ECO:0000256" key="8">
    <source>
        <dbReference type="ARBA" id="ARBA00023034"/>
    </source>
</evidence>
<comment type="cofactor">
    <cofactor evidence="1">
        <name>NAD(+)</name>
        <dbReference type="ChEBI" id="CHEBI:57540"/>
    </cofactor>
</comment>
<dbReference type="InterPro" id="IPR036291">
    <property type="entry name" value="NAD(P)-bd_dom_sf"/>
</dbReference>
<dbReference type="Proteomes" id="UP000186684">
    <property type="component" value="Unassembled WGS sequence"/>
</dbReference>
<dbReference type="OrthoDB" id="9801785at2"/>
<dbReference type="STRING" id="633194.SAMN05421759_107106"/>
<dbReference type="EMBL" id="FTOQ01000007">
    <property type="protein sequence ID" value="SIS95034.1"/>
    <property type="molecule type" value="Genomic_DNA"/>
</dbReference>
<dbReference type="GO" id="GO:0005737">
    <property type="term" value="C:cytoplasm"/>
    <property type="evidence" value="ECO:0007669"/>
    <property type="project" value="TreeGrafter"/>
</dbReference>
<evidence type="ECO:0000256" key="6">
    <source>
        <dbReference type="ARBA" id="ARBA00022989"/>
    </source>
</evidence>
<proteinExistence type="predicted"/>
<dbReference type="CDD" id="cd05230">
    <property type="entry name" value="UGD_SDR_e"/>
    <property type="match status" value="1"/>
</dbReference>
<dbReference type="InterPro" id="IPR001509">
    <property type="entry name" value="Epimerase_deHydtase"/>
</dbReference>
<keyword evidence="3" id="KW-0812">Transmembrane</keyword>
<comment type="subcellular location">
    <subcellularLocation>
        <location evidence="2">Golgi apparatus membrane</location>
        <topology evidence="2">Single-pass type II membrane protein</topology>
    </subcellularLocation>
    <subcellularLocation>
        <location evidence="12">Golgi apparatus</location>
        <location evidence="12">Golgi stack membrane</location>
    </subcellularLocation>
</comment>
<keyword evidence="11" id="KW-0456">Lyase</keyword>
<evidence type="ECO:0000256" key="11">
    <source>
        <dbReference type="ARBA" id="ARBA00023239"/>
    </source>
</evidence>
<evidence type="ECO:0000256" key="5">
    <source>
        <dbReference type="ARBA" id="ARBA00022968"/>
    </source>
</evidence>
<dbReference type="GO" id="GO:0033320">
    <property type="term" value="P:UDP-D-xylose biosynthetic process"/>
    <property type="evidence" value="ECO:0007669"/>
    <property type="project" value="UniProtKB-UniPathway"/>
</dbReference>
<keyword evidence="8" id="KW-0333">Golgi apparatus</keyword>
<dbReference type="InterPro" id="IPR044516">
    <property type="entry name" value="UXS-like"/>
</dbReference>
<evidence type="ECO:0000313" key="15">
    <source>
        <dbReference type="Proteomes" id="UP000186684"/>
    </source>
</evidence>
<evidence type="ECO:0000256" key="4">
    <source>
        <dbReference type="ARBA" id="ARBA00022793"/>
    </source>
</evidence>
<keyword evidence="9" id="KW-0472">Membrane</keyword>
<keyword evidence="10" id="KW-0325">Glycoprotein</keyword>
<keyword evidence="15" id="KW-1185">Reference proteome</keyword>
<name>A0A1N7N9J8_9RHOB</name>
<dbReference type="PANTHER" id="PTHR43078">
    <property type="entry name" value="UDP-GLUCURONIC ACID DECARBOXYLASE-RELATED"/>
    <property type="match status" value="1"/>
</dbReference>
<gene>
    <name evidence="14" type="ORF">SAMN05421759_107106</name>
</gene>
<keyword evidence="7" id="KW-0520">NAD</keyword>
<evidence type="ECO:0000256" key="1">
    <source>
        <dbReference type="ARBA" id="ARBA00001911"/>
    </source>
</evidence>
<keyword evidence="4" id="KW-0210">Decarboxylase</keyword>
<dbReference type="AlphaFoldDB" id="A0A1N7N9J8"/>
<dbReference type="SUPFAM" id="SSF51735">
    <property type="entry name" value="NAD(P)-binding Rossmann-fold domains"/>
    <property type="match status" value="1"/>
</dbReference>
<feature type="domain" description="NAD-dependent epimerase/dehydratase" evidence="13">
    <location>
        <begin position="31"/>
        <end position="267"/>
    </location>
</feature>
<keyword evidence="5" id="KW-0735">Signal-anchor</keyword>
<evidence type="ECO:0000256" key="3">
    <source>
        <dbReference type="ARBA" id="ARBA00022692"/>
    </source>
</evidence>
<evidence type="ECO:0000256" key="10">
    <source>
        <dbReference type="ARBA" id="ARBA00023180"/>
    </source>
</evidence>
<organism evidence="14 15">
    <name type="scientific">Roseivivax lentus</name>
    <dbReference type="NCBI Taxonomy" id="633194"/>
    <lineage>
        <taxon>Bacteria</taxon>
        <taxon>Pseudomonadati</taxon>
        <taxon>Pseudomonadota</taxon>
        <taxon>Alphaproteobacteria</taxon>
        <taxon>Rhodobacterales</taxon>
        <taxon>Roseobacteraceae</taxon>
        <taxon>Roseivivax</taxon>
    </lineage>
</organism>
<evidence type="ECO:0000256" key="2">
    <source>
        <dbReference type="ARBA" id="ARBA00004323"/>
    </source>
</evidence>
<evidence type="ECO:0000256" key="9">
    <source>
        <dbReference type="ARBA" id="ARBA00023136"/>
    </source>
</evidence>
<keyword evidence="6" id="KW-1133">Transmembrane helix</keyword>
<evidence type="ECO:0000256" key="12">
    <source>
        <dbReference type="ARBA" id="ARBA00037859"/>
    </source>
</evidence>
<dbReference type="Gene3D" id="3.40.50.720">
    <property type="entry name" value="NAD(P)-binding Rossmann-like Domain"/>
    <property type="match status" value="1"/>
</dbReference>
<dbReference type="PANTHER" id="PTHR43078:SF6">
    <property type="entry name" value="UDP-GLUCURONIC ACID DECARBOXYLASE 1"/>
    <property type="match status" value="1"/>
</dbReference>
<dbReference type="FunFam" id="3.40.50.720:FF:000065">
    <property type="entry name" value="UDP-glucuronic acid decarboxylase 1"/>
    <property type="match status" value="1"/>
</dbReference>
<evidence type="ECO:0000313" key="14">
    <source>
        <dbReference type="EMBL" id="SIS95034.1"/>
    </source>
</evidence>
<dbReference type="GO" id="GO:0070403">
    <property type="term" value="F:NAD+ binding"/>
    <property type="evidence" value="ECO:0007669"/>
    <property type="project" value="InterPro"/>
</dbReference>
<reference evidence="15" key="1">
    <citation type="submission" date="2017-01" db="EMBL/GenBank/DDBJ databases">
        <authorList>
            <person name="Varghese N."/>
            <person name="Submissions S."/>
        </authorList>
    </citation>
    <scope>NUCLEOTIDE SEQUENCE [LARGE SCALE GENOMIC DNA]</scope>
    <source>
        <strain evidence="15">DSM 29430</strain>
    </source>
</reference>
<accession>A0A1N7N9J8</accession>
<evidence type="ECO:0000256" key="7">
    <source>
        <dbReference type="ARBA" id="ARBA00023027"/>
    </source>
</evidence>